<protein>
    <submittedName>
        <fullName evidence="1">Uncharacterized protein</fullName>
    </submittedName>
</protein>
<keyword evidence="2" id="KW-1185">Reference proteome</keyword>
<comment type="caution">
    <text evidence="1">The sequence shown here is derived from an EMBL/GenBank/DDBJ whole genome shotgun (WGS) entry which is preliminary data.</text>
</comment>
<organism evidence="1 2">
    <name type="scientific">Phytophthora palmivora</name>
    <dbReference type="NCBI Taxonomy" id="4796"/>
    <lineage>
        <taxon>Eukaryota</taxon>
        <taxon>Sar</taxon>
        <taxon>Stramenopiles</taxon>
        <taxon>Oomycota</taxon>
        <taxon>Peronosporomycetes</taxon>
        <taxon>Peronosporales</taxon>
        <taxon>Peronosporaceae</taxon>
        <taxon>Phytophthora</taxon>
    </lineage>
</organism>
<dbReference type="AlphaFoldDB" id="A0A2P4YUH0"/>
<accession>A0A2P4YUH0</accession>
<dbReference type="Proteomes" id="UP000237271">
    <property type="component" value="Unassembled WGS sequence"/>
</dbReference>
<proteinExistence type="predicted"/>
<evidence type="ECO:0000313" key="1">
    <source>
        <dbReference type="EMBL" id="POM81416.1"/>
    </source>
</evidence>
<evidence type="ECO:0000313" key="2">
    <source>
        <dbReference type="Proteomes" id="UP000237271"/>
    </source>
</evidence>
<name>A0A2P4YUH0_9STRA</name>
<reference evidence="1 2" key="1">
    <citation type="journal article" date="2017" name="Genome Biol. Evol.">
        <title>Phytophthora megakarya and P. palmivora, closely related causal agents of cacao black pod rot, underwent increases in genome sizes and gene numbers by different mechanisms.</title>
        <authorList>
            <person name="Ali S.S."/>
            <person name="Shao J."/>
            <person name="Lary D.J."/>
            <person name="Kronmiller B."/>
            <person name="Shen D."/>
            <person name="Strem M.D."/>
            <person name="Amoako-Attah I."/>
            <person name="Akrofi A.Y."/>
            <person name="Begoude B.A."/>
            <person name="Ten Hoopen G.M."/>
            <person name="Coulibaly K."/>
            <person name="Kebe B.I."/>
            <person name="Melnick R.L."/>
            <person name="Guiltinan M.J."/>
            <person name="Tyler B.M."/>
            <person name="Meinhardt L.W."/>
            <person name="Bailey B.A."/>
        </authorList>
    </citation>
    <scope>NUCLEOTIDE SEQUENCE [LARGE SCALE GENOMIC DNA]</scope>
    <source>
        <strain evidence="2">sbr112.9</strain>
    </source>
</reference>
<dbReference type="EMBL" id="NCKW01000085">
    <property type="protein sequence ID" value="POM81416.1"/>
    <property type="molecule type" value="Genomic_DNA"/>
</dbReference>
<sequence length="117" mass="12640">MRREGVLVSSRMLEDRAKEIVEDVGVSADSFVASSTAVDPVRPQGKCSCKLENADEVPEALANRVYTDTNIAEHAGYIVSKDRRIVVFYTNDLKSTMSAKSLPSTSLEAVCMAAPTA</sequence>
<gene>
    <name evidence="1" type="ORF">PHPALM_613</name>
</gene>